<name>A0ABT7PEY2_9BACT</name>
<keyword evidence="1" id="KW-0812">Transmembrane</keyword>
<reference evidence="2 3" key="1">
    <citation type="submission" date="2023-06" db="EMBL/GenBank/DDBJ databases">
        <title>Roseiconus lacunae JC819 isolated from Gulf of Mannar region, Tamil Nadu.</title>
        <authorList>
            <person name="Pk S."/>
            <person name="Ch S."/>
            <person name="Ch V.R."/>
        </authorList>
    </citation>
    <scope>NUCLEOTIDE SEQUENCE [LARGE SCALE GENOMIC DNA]</scope>
    <source>
        <strain evidence="2 3">JC819</strain>
    </source>
</reference>
<feature type="transmembrane region" description="Helical" evidence="1">
    <location>
        <begin position="233"/>
        <end position="256"/>
    </location>
</feature>
<keyword evidence="3" id="KW-1185">Reference proteome</keyword>
<evidence type="ECO:0000256" key="1">
    <source>
        <dbReference type="SAM" id="Phobius"/>
    </source>
</evidence>
<keyword evidence="1" id="KW-1133">Transmembrane helix</keyword>
<evidence type="ECO:0000313" key="2">
    <source>
        <dbReference type="EMBL" id="MDM4014918.1"/>
    </source>
</evidence>
<dbReference type="Proteomes" id="UP001239462">
    <property type="component" value="Unassembled WGS sequence"/>
</dbReference>
<gene>
    <name evidence="2" type="ORF">QTN89_05710</name>
</gene>
<dbReference type="RefSeq" id="WP_149496843.1">
    <property type="nucleotide sequence ID" value="NZ_CP141221.1"/>
</dbReference>
<comment type="caution">
    <text evidence="2">The sequence shown here is derived from an EMBL/GenBank/DDBJ whole genome shotgun (WGS) entry which is preliminary data.</text>
</comment>
<accession>A0ABT7PEY2</accession>
<dbReference type="PANTHER" id="PTHR33452">
    <property type="entry name" value="OXIDOREDUCTASE CATD-RELATED"/>
    <property type="match status" value="1"/>
</dbReference>
<evidence type="ECO:0000313" key="3">
    <source>
        <dbReference type="Proteomes" id="UP001239462"/>
    </source>
</evidence>
<proteinExistence type="predicted"/>
<organism evidence="2 3">
    <name type="scientific">Roseiconus lacunae</name>
    <dbReference type="NCBI Taxonomy" id="2605694"/>
    <lineage>
        <taxon>Bacteria</taxon>
        <taxon>Pseudomonadati</taxon>
        <taxon>Planctomycetota</taxon>
        <taxon>Planctomycetia</taxon>
        <taxon>Pirellulales</taxon>
        <taxon>Pirellulaceae</taxon>
        <taxon>Roseiconus</taxon>
    </lineage>
</organism>
<dbReference type="EMBL" id="JASZZN010000003">
    <property type="protein sequence ID" value="MDM4014918.1"/>
    <property type="molecule type" value="Genomic_DNA"/>
</dbReference>
<feature type="transmembrane region" description="Helical" evidence="1">
    <location>
        <begin position="20"/>
        <end position="42"/>
    </location>
</feature>
<keyword evidence="1" id="KW-0472">Membrane</keyword>
<feature type="transmembrane region" description="Helical" evidence="1">
    <location>
        <begin position="276"/>
        <end position="301"/>
    </location>
</feature>
<protein>
    <submittedName>
        <fullName evidence="2">DoxX family protein</fullName>
    </submittedName>
</protein>
<dbReference type="InterPro" id="IPR051907">
    <property type="entry name" value="DoxX-like_oxidoreductase"/>
</dbReference>
<dbReference type="PANTHER" id="PTHR33452:SF1">
    <property type="entry name" value="INNER MEMBRANE PROTEIN YPHA-RELATED"/>
    <property type="match status" value="1"/>
</dbReference>
<sequence length="317" mass="35683">MKHLLLSPLRLVVGWGISPRILGILAIAMLVLLRLTIGFHFFTEGRDKVRQGDWDAAPFFANAKGPYEEHFHQMVWDRHGEFRLNPENHEWWLGEYADRAADYYQFTDKEKKATDDALKTLLKNLELILESNADEIREYKLGLAQVEKLRQDPARQGVESLADQVQTVRRENDAKIKPVLAEIDQLWSAYEGTVNSLAAPNQRQQSPPIQITRPRLERVDTSLLNRVVPYFDLAIGWCLLLGLFTPVAALAAAGFLGSVFLSQLPPATGPSSTMYQLVECMACLVLAATGAGRFAGLDYFLHLIVRKSLAKDPVEKK</sequence>